<dbReference type="GO" id="GO:0046464">
    <property type="term" value="P:acylglycerol catabolic process"/>
    <property type="evidence" value="ECO:0007669"/>
    <property type="project" value="TreeGrafter"/>
</dbReference>
<dbReference type="InterPro" id="IPR050266">
    <property type="entry name" value="AB_hydrolase_sf"/>
</dbReference>
<dbReference type="InterPro" id="IPR000073">
    <property type="entry name" value="AB_hydrolase_1"/>
</dbReference>
<sequence>MDMNMQTLDIGGVSIRYAASPRVEAPTLLLLSPFPQSILAYRQIWPALAQRFDLYAVDLPGFGRSSGGEAVMDIFTQATWLASIIERLGLTRPHLLGPDVGMPVALAYAQQGGDVASLLVGDGPAVYPAFMGKPIDRMMSSAFWRWAFSLSLSSFMQATFKMSYRQYKPSADELAEYTDCYCGRLGAAVRWFGKYPRDLPRLQAGLAKISVPVNIFWGGEDEVVLPHTARVLHELLPQSEVRIFEGAGHFVYQDAADAFAQMVIDWVARQDSSRHEA</sequence>
<dbReference type="Pfam" id="PF12697">
    <property type="entry name" value="Abhydrolase_6"/>
    <property type="match status" value="1"/>
</dbReference>
<organism evidence="2 3">
    <name type="scientific">Formosimonas limnophila</name>
    <dbReference type="NCBI Taxonomy" id="1384487"/>
    <lineage>
        <taxon>Bacteria</taxon>
        <taxon>Pseudomonadati</taxon>
        <taxon>Pseudomonadota</taxon>
        <taxon>Betaproteobacteria</taxon>
        <taxon>Burkholderiales</taxon>
        <taxon>Burkholderiaceae</taxon>
        <taxon>Formosimonas</taxon>
    </lineage>
</organism>
<evidence type="ECO:0000313" key="3">
    <source>
        <dbReference type="Proteomes" id="UP000614287"/>
    </source>
</evidence>
<feature type="domain" description="AB hydrolase-1" evidence="1">
    <location>
        <begin position="35"/>
        <end position="261"/>
    </location>
</feature>
<dbReference type="AlphaFoldDB" id="A0A8J3CKB6"/>
<keyword evidence="3" id="KW-1185">Reference proteome</keyword>
<dbReference type="PANTHER" id="PTHR43798:SF33">
    <property type="entry name" value="HYDROLASE, PUTATIVE (AFU_ORTHOLOGUE AFUA_2G14860)-RELATED"/>
    <property type="match status" value="1"/>
</dbReference>
<dbReference type="SUPFAM" id="SSF53474">
    <property type="entry name" value="alpha/beta-Hydrolases"/>
    <property type="match status" value="1"/>
</dbReference>
<evidence type="ECO:0000313" key="2">
    <source>
        <dbReference type="EMBL" id="GHA69430.1"/>
    </source>
</evidence>
<reference evidence="2" key="2">
    <citation type="submission" date="2020-09" db="EMBL/GenBank/DDBJ databases">
        <authorList>
            <person name="Sun Q."/>
            <person name="Kim S."/>
        </authorList>
    </citation>
    <scope>NUCLEOTIDE SEQUENCE</scope>
    <source>
        <strain evidence="2">KCTC 32501</strain>
    </source>
</reference>
<dbReference type="PANTHER" id="PTHR43798">
    <property type="entry name" value="MONOACYLGLYCEROL LIPASE"/>
    <property type="match status" value="1"/>
</dbReference>
<dbReference type="RefSeq" id="WP_189491886.1">
    <property type="nucleotide sequence ID" value="NZ_BMZG01000003.1"/>
</dbReference>
<dbReference type="GO" id="GO:0047372">
    <property type="term" value="F:monoacylglycerol lipase activity"/>
    <property type="evidence" value="ECO:0007669"/>
    <property type="project" value="TreeGrafter"/>
</dbReference>
<proteinExistence type="predicted"/>
<dbReference type="Gene3D" id="3.40.50.1820">
    <property type="entry name" value="alpha/beta hydrolase"/>
    <property type="match status" value="1"/>
</dbReference>
<dbReference type="Proteomes" id="UP000614287">
    <property type="component" value="Unassembled WGS sequence"/>
</dbReference>
<accession>A0A8J3CKB6</accession>
<gene>
    <name evidence="2" type="ORF">GCM10009007_07850</name>
</gene>
<dbReference type="InterPro" id="IPR029058">
    <property type="entry name" value="AB_hydrolase_fold"/>
</dbReference>
<protein>
    <submittedName>
        <fullName evidence="2">Alpha/beta hydrolase</fullName>
    </submittedName>
</protein>
<dbReference type="GO" id="GO:0016020">
    <property type="term" value="C:membrane"/>
    <property type="evidence" value="ECO:0007669"/>
    <property type="project" value="TreeGrafter"/>
</dbReference>
<keyword evidence="2" id="KW-0378">Hydrolase</keyword>
<reference evidence="2" key="1">
    <citation type="journal article" date="2014" name="Int. J. Syst. Evol. Microbiol.">
        <title>Complete genome sequence of Corynebacterium casei LMG S-19264T (=DSM 44701T), isolated from a smear-ripened cheese.</title>
        <authorList>
            <consortium name="US DOE Joint Genome Institute (JGI-PGF)"/>
            <person name="Walter F."/>
            <person name="Albersmeier A."/>
            <person name="Kalinowski J."/>
            <person name="Ruckert C."/>
        </authorList>
    </citation>
    <scope>NUCLEOTIDE SEQUENCE</scope>
    <source>
        <strain evidence="2">KCTC 32501</strain>
    </source>
</reference>
<comment type="caution">
    <text evidence="2">The sequence shown here is derived from an EMBL/GenBank/DDBJ whole genome shotgun (WGS) entry which is preliminary data.</text>
</comment>
<dbReference type="EMBL" id="BMZG01000003">
    <property type="protein sequence ID" value="GHA69430.1"/>
    <property type="molecule type" value="Genomic_DNA"/>
</dbReference>
<name>A0A8J3CKB6_9BURK</name>
<evidence type="ECO:0000259" key="1">
    <source>
        <dbReference type="Pfam" id="PF12697"/>
    </source>
</evidence>